<feature type="transmembrane region" description="Helical" evidence="1">
    <location>
        <begin position="6"/>
        <end position="24"/>
    </location>
</feature>
<sequence length="121" mass="14619">MESIKIGFVIIFNILFDYNTWIAFAHNNAVDVPKIFYYFLSFQKLELHYLILSYGFICWLPWKDQVMEQIYEGCTKCQNKVEDLHRKWKNYWKRAKKRPKYKVIYGGEDSVTKKLLDDCSV</sequence>
<name>A0A1I7UGK4_9PELO</name>
<keyword evidence="2" id="KW-1185">Reference proteome</keyword>
<keyword evidence="1" id="KW-0812">Transmembrane</keyword>
<accession>A0A1I7UGK4</accession>
<evidence type="ECO:0000313" key="3">
    <source>
        <dbReference type="WBParaSite" id="Csp11.Scaffold629.g9114.t1"/>
    </source>
</evidence>
<evidence type="ECO:0000313" key="2">
    <source>
        <dbReference type="Proteomes" id="UP000095282"/>
    </source>
</evidence>
<evidence type="ECO:0000256" key="1">
    <source>
        <dbReference type="SAM" id="Phobius"/>
    </source>
</evidence>
<dbReference type="Proteomes" id="UP000095282">
    <property type="component" value="Unplaced"/>
</dbReference>
<dbReference type="AlphaFoldDB" id="A0A1I7UGK4"/>
<keyword evidence="1" id="KW-1133">Transmembrane helix</keyword>
<feature type="transmembrane region" description="Helical" evidence="1">
    <location>
        <begin position="45"/>
        <end position="62"/>
    </location>
</feature>
<dbReference type="WBParaSite" id="Csp11.Scaffold629.g9114.t1">
    <property type="protein sequence ID" value="Csp11.Scaffold629.g9114.t1"/>
    <property type="gene ID" value="Csp11.Scaffold629.g9114"/>
</dbReference>
<organism evidence="2 3">
    <name type="scientific">Caenorhabditis tropicalis</name>
    <dbReference type="NCBI Taxonomy" id="1561998"/>
    <lineage>
        <taxon>Eukaryota</taxon>
        <taxon>Metazoa</taxon>
        <taxon>Ecdysozoa</taxon>
        <taxon>Nematoda</taxon>
        <taxon>Chromadorea</taxon>
        <taxon>Rhabditida</taxon>
        <taxon>Rhabditina</taxon>
        <taxon>Rhabditomorpha</taxon>
        <taxon>Rhabditoidea</taxon>
        <taxon>Rhabditidae</taxon>
        <taxon>Peloderinae</taxon>
        <taxon>Caenorhabditis</taxon>
    </lineage>
</organism>
<keyword evidence="1" id="KW-0472">Membrane</keyword>
<proteinExistence type="predicted"/>
<reference evidence="3" key="1">
    <citation type="submission" date="2016-11" db="UniProtKB">
        <authorList>
            <consortium name="WormBaseParasite"/>
        </authorList>
    </citation>
    <scope>IDENTIFICATION</scope>
</reference>
<protein>
    <submittedName>
        <fullName evidence="3">Uncharacterized protein</fullName>
    </submittedName>
</protein>